<dbReference type="EMBL" id="SDAQ01000149">
    <property type="protein sequence ID" value="KAI3534042.1"/>
    <property type="molecule type" value="Genomic_DNA"/>
</dbReference>
<gene>
    <name evidence="2" type="ORF">CABS02_13363</name>
</gene>
<proteinExistence type="predicted"/>
<reference evidence="2" key="1">
    <citation type="submission" date="2019-01" db="EMBL/GenBank/DDBJ databases">
        <title>Colletotrichum abscissum LGMF1257.</title>
        <authorList>
            <person name="Baroncelli R."/>
        </authorList>
    </citation>
    <scope>NUCLEOTIDE SEQUENCE</scope>
    <source>
        <strain evidence="2">Ca142</strain>
    </source>
</reference>
<evidence type="ECO:0000256" key="1">
    <source>
        <dbReference type="SAM" id="MobiDB-lite"/>
    </source>
</evidence>
<name>A0A9P9X393_9PEZI</name>
<feature type="region of interest" description="Disordered" evidence="1">
    <location>
        <begin position="39"/>
        <end position="60"/>
    </location>
</feature>
<protein>
    <submittedName>
        <fullName evidence="2">Uncharacterized protein</fullName>
    </submittedName>
</protein>
<keyword evidence="3" id="KW-1185">Reference proteome</keyword>
<evidence type="ECO:0000313" key="3">
    <source>
        <dbReference type="Proteomes" id="UP001056436"/>
    </source>
</evidence>
<dbReference type="Proteomes" id="UP001056436">
    <property type="component" value="Unassembled WGS sequence"/>
</dbReference>
<dbReference type="AlphaFoldDB" id="A0A9P9X393"/>
<evidence type="ECO:0000313" key="2">
    <source>
        <dbReference type="EMBL" id="KAI3534042.1"/>
    </source>
</evidence>
<sequence length="60" mass="6688">MYLEGTNVVIELEENITISREAFDGIIAMYKKDLAGPSKSRTLRQSISRPSLLGTRNDTS</sequence>
<organism evidence="2 3">
    <name type="scientific">Colletotrichum abscissum</name>
    <dbReference type="NCBI Taxonomy" id="1671311"/>
    <lineage>
        <taxon>Eukaryota</taxon>
        <taxon>Fungi</taxon>
        <taxon>Dikarya</taxon>
        <taxon>Ascomycota</taxon>
        <taxon>Pezizomycotina</taxon>
        <taxon>Sordariomycetes</taxon>
        <taxon>Hypocreomycetidae</taxon>
        <taxon>Glomerellales</taxon>
        <taxon>Glomerellaceae</taxon>
        <taxon>Colletotrichum</taxon>
        <taxon>Colletotrichum acutatum species complex</taxon>
    </lineage>
</organism>
<accession>A0A9P9X393</accession>
<comment type="caution">
    <text evidence="2">The sequence shown here is derived from an EMBL/GenBank/DDBJ whole genome shotgun (WGS) entry which is preliminary data.</text>
</comment>